<dbReference type="InterPro" id="IPR002401">
    <property type="entry name" value="Cyt_P450_E_grp-I"/>
</dbReference>
<evidence type="ECO:0000256" key="6">
    <source>
        <dbReference type="RuleBase" id="RU000461"/>
    </source>
</evidence>
<dbReference type="PANTHER" id="PTHR24305:SF210">
    <property type="entry name" value="CYTOCHROME P450 MONOOXYGENASE ASQL-RELATED"/>
    <property type="match status" value="1"/>
</dbReference>
<organism evidence="7 8">
    <name type="scientific">Neofusicoccum ribis</name>
    <dbReference type="NCBI Taxonomy" id="45134"/>
    <lineage>
        <taxon>Eukaryota</taxon>
        <taxon>Fungi</taxon>
        <taxon>Dikarya</taxon>
        <taxon>Ascomycota</taxon>
        <taxon>Pezizomycotina</taxon>
        <taxon>Dothideomycetes</taxon>
        <taxon>Dothideomycetes incertae sedis</taxon>
        <taxon>Botryosphaeriales</taxon>
        <taxon>Botryosphaeriaceae</taxon>
        <taxon>Neofusicoccum</taxon>
    </lineage>
</organism>
<evidence type="ECO:0008006" key="9">
    <source>
        <dbReference type="Google" id="ProtNLM"/>
    </source>
</evidence>
<evidence type="ECO:0000256" key="2">
    <source>
        <dbReference type="ARBA" id="ARBA00010617"/>
    </source>
</evidence>
<keyword evidence="6" id="KW-0503">Monooxygenase</keyword>
<gene>
    <name evidence="7" type="ORF">SLS56_007957</name>
</gene>
<dbReference type="SUPFAM" id="SSF48264">
    <property type="entry name" value="Cytochrome P450"/>
    <property type="match status" value="1"/>
</dbReference>
<sequence>MPPRFKQYNILTTHDTEEHRRFRNIFSNAFSDKSLRHQEPLIRKCVDELVVDLKRAARDSSSLQGVARLLYLQACLDETLHWHPPVPTAMPRAAPRVGNAVLGTWVPEGAWLSGTTLLIPHYAAYHSPVNFKDPVSFVQERWLPGGGYDSDRKEILQPFSHGPRNCLGKNLAYHEMRIIMANMLWHFDLELCSESNGWSDQKTYILWQKSPLWVKVKPI</sequence>
<dbReference type="EMBL" id="JAJVDC020000110">
    <property type="protein sequence ID" value="KAL1624255.1"/>
    <property type="molecule type" value="Genomic_DNA"/>
</dbReference>
<dbReference type="Proteomes" id="UP001521116">
    <property type="component" value="Unassembled WGS sequence"/>
</dbReference>
<evidence type="ECO:0000313" key="8">
    <source>
        <dbReference type="Proteomes" id="UP001521116"/>
    </source>
</evidence>
<keyword evidence="4 6" id="KW-0479">Metal-binding</keyword>
<keyword evidence="6" id="KW-0560">Oxidoreductase</keyword>
<dbReference type="InterPro" id="IPR017972">
    <property type="entry name" value="Cyt_P450_CS"/>
</dbReference>
<dbReference type="PRINTS" id="PR00463">
    <property type="entry name" value="EP450I"/>
</dbReference>
<protein>
    <recommendedName>
        <fullName evidence="9">Cytochrome P450 monooxygenase</fullName>
    </recommendedName>
</protein>
<accession>A0ABR3SLI0</accession>
<keyword evidence="8" id="KW-1185">Reference proteome</keyword>
<dbReference type="PROSITE" id="PS00086">
    <property type="entry name" value="CYTOCHROME_P450"/>
    <property type="match status" value="1"/>
</dbReference>
<comment type="similarity">
    <text evidence="2 6">Belongs to the cytochrome P450 family.</text>
</comment>
<name>A0ABR3SLI0_9PEZI</name>
<evidence type="ECO:0000256" key="5">
    <source>
        <dbReference type="ARBA" id="ARBA00023004"/>
    </source>
</evidence>
<dbReference type="Pfam" id="PF00067">
    <property type="entry name" value="p450"/>
    <property type="match status" value="1"/>
</dbReference>
<comment type="cofactor">
    <cofactor evidence="1">
        <name>heme</name>
        <dbReference type="ChEBI" id="CHEBI:30413"/>
    </cofactor>
</comment>
<evidence type="ECO:0000256" key="3">
    <source>
        <dbReference type="ARBA" id="ARBA00022617"/>
    </source>
</evidence>
<dbReference type="InterPro" id="IPR001128">
    <property type="entry name" value="Cyt_P450"/>
</dbReference>
<reference evidence="7 8" key="1">
    <citation type="submission" date="2024-02" db="EMBL/GenBank/DDBJ databases">
        <title>De novo assembly and annotation of 12 fungi associated with fruit tree decline syndrome in Ontario, Canada.</title>
        <authorList>
            <person name="Sulman M."/>
            <person name="Ellouze W."/>
            <person name="Ilyukhin E."/>
        </authorList>
    </citation>
    <scope>NUCLEOTIDE SEQUENCE [LARGE SCALE GENOMIC DNA]</scope>
    <source>
        <strain evidence="7 8">M1-105</strain>
    </source>
</reference>
<dbReference type="Gene3D" id="1.10.630.10">
    <property type="entry name" value="Cytochrome P450"/>
    <property type="match status" value="2"/>
</dbReference>
<dbReference type="PANTHER" id="PTHR24305">
    <property type="entry name" value="CYTOCHROME P450"/>
    <property type="match status" value="1"/>
</dbReference>
<evidence type="ECO:0000313" key="7">
    <source>
        <dbReference type="EMBL" id="KAL1624255.1"/>
    </source>
</evidence>
<dbReference type="InterPro" id="IPR036396">
    <property type="entry name" value="Cyt_P450_sf"/>
</dbReference>
<keyword evidence="5 6" id="KW-0408">Iron</keyword>
<proteinExistence type="inferred from homology"/>
<evidence type="ECO:0000256" key="1">
    <source>
        <dbReference type="ARBA" id="ARBA00001971"/>
    </source>
</evidence>
<keyword evidence="3 6" id="KW-0349">Heme</keyword>
<evidence type="ECO:0000256" key="4">
    <source>
        <dbReference type="ARBA" id="ARBA00022723"/>
    </source>
</evidence>
<dbReference type="InterPro" id="IPR050121">
    <property type="entry name" value="Cytochrome_P450_monoxygenase"/>
</dbReference>
<comment type="caution">
    <text evidence="7">The sequence shown here is derived from an EMBL/GenBank/DDBJ whole genome shotgun (WGS) entry which is preliminary data.</text>
</comment>